<dbReference type="GO" id="GO:0043748">
    <property type="term" value="F:O-succinylbenzoate synthase activity"/>
    <property type="evidence" value="ECO:0007669"/>
    <property type="project" value="UniProtKB-EC"/>
</dbReference>
<feature type="binding site" evidence="4">
    <location>
        <position position="192"/>
    </location>
    <ligand>
        <name>Mg(2+)</name>
        <dbReference type="ChEBI" id="CHEBI:18420"/>
    </ligand>
</feature>
<dbReference type="AlphaFoldDB" id="A0A7X4RT96"/>
<evidence type="ECO:0000256" key="1">
    <source>
        <dbReference type="ARBA" id="ARBA00022723"/>
    </source>
</evidence>
<keyword evidence="2 4" id="KW-0460">Magnesium</keyword>
<dbReference type="InterPro" id="IPR029017">
    <property type="entry name" value="Enolase-like_N"/>
</dbReference>
<dbReference type="UniPathway" id="UPA00079"/>
<sequence>MRSAKLYRYTLPMDSGVILRDNRLKEREGFIVELCEQGNIGRGEIAPLPGFSQEGVEEAGALAKEQLELWLQGEALDYDALFPSVAFGLSMAELELAGELPLEGNYQAAPLCTGDPDDLLPALNAMTGEKVAKVKVGLYEPIRDGMLVNLFLESMPDLKLRLDANRSWTKEKAEKFAQYIAPSMRHRITFLEEPCRSPSDSISFAIDTGISIAWDETLQESVRNPEFRLGDLMGGKAIIIKPTLIGSVQRCIDLINTAKEAKLQTVISSSIESSLGLNQLARLAHWQLPNEVPGLDTIGLFAEQLEVSWPGCSLPVAELNSQTIVWQAESQSL</sequence>
<dbReference type="SFLD" id="SFLDS00001">
    <property type="entry name" value="Enolase"/>
    <property type="match status" value="1"/>
</dbReference>
<keyword evidence="1 4" id="KW-0479">Metal-binding</keyword>
<dbReference type="RefSeq" id="WP_161153516.1">
    <property type="nucleotide sequence ID" value="NZ_WEKT01000003.1"/>
</dbReference>
<keyword evidence="3 4" id="KW-0456">Lyase</keyword>
<dbReference type="Gene3D" id="3.30.390.10">
    <property type="entry name" value="Enolase-like, N-terminal domain"/>
    <property type="match status" value="1"/>
</dbReference>
<name>A0A7X4RT96_9VIBR</name>
<comment type="catalytic activity">
    <reaction evidence="4">
        <text>(1R,6R)-6-hydroxy-2-succinyl-cyclohexa-2,4-diene-1-carboxylate = 2-succinylbenzoate + H2O</text>
        <dbReference type="Rhea" id="RHEA:10196"/>
        <dbReference type="ChEBI" id="CHEBI:15377"/>
        <dbReference type="ChEBI" id="CHEBI:18325"/>
        <dbReference type="ChEBI" id="CHEBI:58689"/>
        <dbReference type="EC" id="4.2.1.113"/>
    </reaction>
</comment>
<reference evidence="7 8" key="1">
    <citation type="submission" date="2019-10" db="EMBL/GenBank/DDBJ databases">
        <title>Vibrio sp. nov. isolated from a shrimp pond.</title>
        <authorList>
            <person name="Gomez-Gil B."/>
            <person name="Enciso-Ibarra J."/>
            <person name="Enciso-Ibarra K."/>
            <person name="Bolan-Mejia C."/>
        </authorList>
    </citation>
    <scope>NUCLEOTIDE SEQUENCE [LARGE SCALE GENOMIC DNA]</scope>
    <source>
        <strain evidence="7 8">CAIM 722</strain>
    </source>
</reference>
<dbReference type="SFLD" id="SFLDG00180">
    <property type="entry name" value="muconate_cycloisomerase"/>
    <property type="match status" value="1"/>
</dbReference>
<dbReference type="SFLD" id="SFLDF00009">
    <property type="entry name" value="o-succinylbenzoate_synthase"/>
    <property type="match status" value="1"/>
</dbReference>
<proteinExistence type="inferred from homology"/>
<comment type="pathway">
    <text evidence="4">Quinol/quinone metabolism; 1,4-dihydroxy-2-naphthoate biosynthesis; 1,4-dihydroxy-2-naphthoate from chorismate: step 4/7.</text>
</comment>
<dbReference type="SMART" id="SM00922">
    <property type="entry name" value="MR_MLE"/>
    <property type="match status" value="1"/>
</dbReference>
<feature type="domain" description="Mandelate racemase/muconate lactonizing enzyme C-terminal" evidence="6">
    <location>
        <begin position="116"/>
        <end position="213"/>
    </location>
</feature>
<dbReference type="EMBL" id="WEKT01000003">
    <property type="protein sequence ID" value="MZI92213.1"/>
    <property type="molecule type" value="Genomic_DNA"/>
</dbReference>
<dbReference type="SUPFAM" id="SSF51604">
    <property type="entry name" value="Enolase C-terminal domain-like"/>
    <property type="match status" value="1"/>
</dbReference>
<keyword evidence="4" id="KW-0474">Menaquinone biosynthesis</keyword>
<dbReference type="SUPFAM" id="SSF54826">
    <property type="entry name" value="Enolase N-terminal domain-like"/>
    <property type="match status" value="1"/>
</dbReference>
<dbReference type="EC" id="4.2.1.113" evidence="4 5"/>
<feature type="binding site" evidence="4">
    <location>
        <position position="163"/>
    </location>
    <ligand>
        <name>Mg(2+)</name>
        <dbReference type="ChEBI" id="CHEBI:18420"/>
    </ligand>
</feature>
<evidence type="ECO:0000256" key="2">
    <source>
        <dbReference type="ARBA" id="ARBA00022842"/>
    </source>
</evidence>
<accession>A0A7X4RT96</accession>
<dbReference type="UniPathway" id="UPA01057">
    <property type="reaction ID" value="UER00165"/>
</dbReference>
<dbReference type="PANTHER" id="PTHR48073">
    <property type="entry name" value="O-SUCCINYLBENZOATE SYNTHASE-RELATED"/>
    <property type="match status" value="1"/>
</dbReference>
<dbReference type="GO" id="GO:0000287">
    <property type="term" value="F:magnesium ion binding"/>
    <property type="evidence" value="ECO:0007669"/>
    <property type="project" value="UniProtKB-UniRule"/>
</dbReference>
<evidence type="ECO:0000256" key="3">
    <source>
        <dbReference type="ARBA" id="ARBA00023239"/>
    </source>
</evidence>
<dbReference type="Pfam" id="PF13378">
    <property type="entry name" value="MR_MLE_C"/>
    <property type="match status" value="1"/>
</dbReference>
<dbReference type="InterPro" id="IPR041338">
    <property type="entry name" value="OSBS_N"/>
</dbReference>
<dbReference type="InterPro" id="IPR036849">
    <property type="entry name" value="Enolase-like_C_sf"/>
</dbReference>
<comment type="pathway">
    <text evidence="4">Quinol/quinone metabolism; menaquinone biosynthesis.</text>
</comment>
<evidence type="ECO:0000256" key="4">
    <source>
        <dbReference type="HAMAP-Rule" id="MF_00470"/>
    </source>
</evidence>
<comment type="cofactor">
    <cofactor evidence="4">
        <name>a divalent metal cation</name>
        <dbReference type="ChEBI" id="CHEBI:60240"/>
    </cofactor>
</comment>
<gene>
    <name evidence="4 7" type="primary">menC</name>
    <name evidence="7" type="ORF">F9817_03205</name>
</gene>
<organism evidence="7 8">
    <name type="scientific">Vibrio eleionomae</name>
    <dbReference type="NCBI Taxonomy" id="2653505"/>
    <lineage>
        <taxon>Bacteria</taxon>
        <taxon>Pseudomonadati</taxon>
        <taxon>Pseudomonadota</taxon>
        <taxon>Gammaproteobacteria</taxon>
        <taxon>Vibrionales</taxon>
        <taxon>Vibrionaceae</taxon>
        <taxon>Vibrio</taxon>
    </lineage>
</organism>
<comment type="caution">
    <text evidence="7">The sequence shown here is derived from an EMBL/GenBank/DDBJ whole genome shotgun (WGS) entry which is preliminary data.</text>
</comment>
<evidence type="ECO:0000313" key="7">
    <source>
        <dbReference type="EMBL" id="MZI92213.1"/>
    </source>
</evidence>
<comment type="similarity">
    <text evidence="4">Belongs to the mandelate racemase/muconate lactonizing enzyme family. MenC type 1 subfamily.</text>
</comment>
<dbReference type="HAMAP" id="MF_00470">
    <property type="entry name" value="MenC_1"/>
    <property type="match status" value="1"/>
</dbReference>
<keyword evidence="8" id="KW-1185">Reference proteome</keyword>
<feature type="active site" description="Proton donor" evidence="4">
    <location>
        <position position="135"/>
    </location>
</feature>
<dbReference type="Gene3D" id="3.20.20.120">
    <property type="entry name" value="Enolase-like C-terminal domain"/>
    <property type="match status" value="1"/>
</dbReference>
<protein>
    <recommendedName>
        <fullName evidence="4 5">o-succinylbenzoate synthase</fullName>
        <shortName evidence="4">OSB synthase</shortName>
        <shortName evidence="4">OSBS</shortName>
        <ecNumber evidence="4 5">4.2.1.113</ecNumber>
    </recommendedName>
    <alternativeName>
        <fullName evidence="4">4-(2'-carboxyphenyl)-4-oxybutyric acid synthase</fullName>
    </alternativeName>
    <alternativeName>
        <fullName evidence="4">o-succinylbenzoic acid synthase</fullName>
    </alternativeName>
</protein>
<dbReference type="NCBIfam" id="NF003473">
    <property type="entry name" value="PRK05105.1"/>
    <property type="match status" value="1"/>
</dbReference>
<dbReference type="NCBIfam" id="TIGR01927">
    <property type="entry name" value="menC_gam_Gplu"/>
    <property type="match status" value="1"/>
</dbReference>
<evidence type="ECO:0000313" key="8">
    <source>
        <dbReference type="Proteomes" id="UP000462621"/>
    </source>
</evidence>
<evidence type="ECO:0000259" key="6">
    <source>
        <dbReference type="SMART" id="SM00922"/>
    </source>
</evidence>
<evidence type="ECO:0000256" key="5">
    <source>
        <dbReference type="NCBIfam" id="TIGR01927"/>
    </source>
</evidence>
<dbReference type="Proteomes" id="UP000462621">
    <property type="component" value="Unassembled WGS sequence"/>
</dbReference>
<dbReference type="CDD" id="cd03320">
    <property type="entry name" value="OSBS"/>
    <property type="match status" value="1"/>
</dbReference>
<dbReference type="GO" id="GO:0009234">
    <property type="term" value="P:menaquinone biosynthetic process"/>
    <property type="evidence" value="ECO:0007669"/>
    <property type="project" value="UniProtKB-UniRule"/>
</dbReference>
<dbReference type="Pfam" id="PF21508">
    <property type="entry name" value="MenC_N"/>
    <property type="match status" value="1"/>
</dbReference>
<comment type="function">
    <text evidence="4">Converts 2-succinyl-6-hydroxy-2,4-cyclohexadiene-1-carboxylate (SHCHC) to 2-succinylbenzoate (OSB).</text>
</comment>
<dbReference type="PANTHER" id="PTHR48073:SF2">
    <property type="entry name" value="O-SUCCINYLBENZOATE SYNTHASE"/>
    <property type="match status" value="1"/>
</dbReference>
<dbReference type="InterPro" id="IPR013342">
    <property type="entry name" value="Mandelate_racemase_C"/>
</dbReference>
<dbReference type="InterPro" id="IPR010196">
    <property type="entry name" value="OSB_synthase_MenC1"/>
</dbReference>
<feature type="active site" description="Proton acceptor" evidence="4">
    <location>
        <position position="241"/>
    </location>
</feature>
<dbReference type="InterPro" id="IPR029065">
    <property type="entry name" value="Enolase_C-like"/>
</dbReference>
<feature type="binding site" evidence="4">
    <location>
        <position position="215"/>
    </location>
    <ligand>
        <name>Mg(2+)</name>
        <dbReference type="ChEBI" id="CHEBI:18420"/>
    </ligand>
</feature>